<proteinExistence type="predicted"/>
<dbReference type="Proteomes" id="UP001215598">
    <property type="component" value="Unassembled WGS sequence"/>
</dbReference>
<feature type="compositionally biased region" description="Basic residues" evidence="1">
    <location>
        <begin position="389"/>
        <end position="398"/>
    </location>
</feature>
<evidence type="ECO:0000256" key="1">
    <source>
        <dbReference type="SAM" id="MobiDB-lite"/>
    </source>
</evidence>
<comment type="caution">
    <text evidence="2">The sequence shown here is derived from an EMBL/GenBank/DDBJ whole genome shotgun (WGS) entry which is preliminary data.</text>
</comment>
<protein>
    <submittedName>
        <fullName evidence="2">Uncharacterized protein</fullName>
    </submittedName>
</protein>
<feature type="region of interest" description="Disordered" evidence="1">
    <location>
        <begin position="367"/>
        <end position="398"/>
    </location>
</feature>
<organism evidence="2 3">
    <name type="scientific">Mycena metata</name>
    <dbReference type="NCBI Taxonomy" id="1033252"/>
    <lineage>
        <taxon>Eukaryota</taxon>
        <taxon>Fungi</taxon>
        <taxon>Dikarya</taxon>
        <taxon>Basidiomycota</taxon>
        <taxon>Agaricomycotina</taxon>
        <taxon>Agaricomycetes</taxon>
        <taxon>Agaricomycetidae</taxon>
        <taxon>Agaricales</taxon>
        <taxon>Marasmiineae</taxon>
        <taxon>Mycenaceae</taxon>
        <taxon>Mycena</taxon>
    </lineage>
</organism>
<reference evidence="2" key="1">
    <citation type="submission" date="2023-03" db="EMBL/GenBank/DDBJ databases">
        <title>Massive genome expansion in bonnet fungi (Mycena s.s.) driven by repeated elements and novel gene families across ecological guilds.</title>
        <authorList>
            <consortium name="Lawrence Berkeley National Laboratory"/>
            <person name="Harder C.B."/>
            <person name="Miyauchi S."/>
            <person name="Viragh M."/>
            <person name="Kuo A."/>
            <person name="Thoen E."/>
            <person name="Andreopoulos B."/>
            <person name="Lu D."/>
            <person name="Skrede I."/>
            <person name="Drula E."/>
            <person name="Henrissat B."/>
            <person name="Morin E."/>
            <person name="Kohler A."/>
            <person name="Barry K."/>
            <person name="LaButti K."/>
            <person name="Morin E."/>
            <person name="Salamov A."/>
            <person name="Lipzen A."/>
            <person name="Mereny Z."/>
            <person name="Hegedus B."/>
            <person name="Baldrian P."/>
            <person name="Stursova M."/>
            <person name="Weitz H."/>
            <person name="Taylor A."/>
            <person name="Grigoriev I.V."/>
            <person name="Nagy L.G."/>
            <person name="Martin F."/>
            <person name="Kauserud H."/>
        </authorList>
    </citation>
    <scope>NUCLEOTIDE SEQUENCE</scope>
    <source>
        <strain evidence="2">CBHHK182m</strain>
    </source>
</reference>
<dbReference type="EMBL" id="JARKIB010000035">
    <property type="protein sequence ID" value="KAJ7761400.1"/>
    <property type="molecule type" value="Genomic_DNA"/>
</dbReference>
<name>A0AAD7NHX1_9AGAR</name>
<accession>A0AAD7NHX1</accession>
<evidence type="ECO:0000313" key="3">
    <source>
        <dbReference type="Proteomes" id="UP001215598"/>
    </source>
</evidence>
<keyword evidence="3" id="KW-1185">Reference proteome</keyword>
<gene>
    <name evidence="2" type="ORF">B0H16DRAFT_1456147</name>
</gene>
<sequence>MLTKSSTYSRGPLPPPKAFLVHSSASLRIPRRRRSSLAPSCTWNALDFRAAFALALPKTRDVYGVRRLFVVRFMWVVSLRRPQATKTSVNFHEVNLVVMCPIITEPTISNFALDTQFGILIPMQNEILILPSTANPPPNATTHAEKFIWSRDSASLLVWFDHRVLLSMPICSCLLKQALKMICFIVLGRHVENNKSASCLKLKATAWSSLDDGAGTTQPDAIAHSCRLYPDTQVDCNRSPHMMPVVVQRERGEKMGKGGKGLQGALTATPRVLELESIAAVDLDIGVRRALRETARERIVAFFSPLLPLGRICCNSSSLVVVVKSLSLSASGVDGGEAPRGAVIPARVPWNTCRGLLPAGEPISFCSEPTRARESSGGGAGDGPAQAWRKTKRVRPGG</sequence>
<dbReference type="AlphaFoldDB" id="A0AAD7NHX1"/>
<evidence type="ECO:0000313" key="2">
    <source>
        <dbReference type="EMBL" id="KAJ7761400.1"/>
    </source>
</evidence>